<dbReference type="PANTHER" id="PTHR35807">
    <property type="entry name" value="TRANSCRIPTIONAL REGULATOR REDD-RELATED"/>
    <property type="match status" value="1"/>
</dbReference>
<dbReference type="PANTHER" id="PTHR35807:SF1">
    <property type="entry name" value="TRANSCRIPTIONAL REGULATOR REDD"/>
    <property type="match status" value="1"/>
</dbReference>
<dbReference type="EMBL" id="QOUI01000006">
    <property type="protein sequence ID" value="RCK69436.1"/>
    <property type="molecule type" value="Genomic_DNA"/>
</dbReference>
<proteinExistence type="predicted"/>
<reference evidence="4 5" key="1">
    <citation type="submission" date="2018-07" db="EMBL/GenBank/DDBJ databases">
        <title>Desertimonas flava gen. nov. sp. nov.</title>
        <authorList>
            <person name="Liu S."/>
        </authorList>
    </citation>
    <scope>NUCLEOTIDE SEQUENCE [LARGE SCALE GENOMIC DNA]</scope>
    <source>
        <strain evidence="4 5">16Sb5-5</strain>
    </source>
</reference>
<dbReference type="Gene3D" id="1.25.40.10">
    <property type="entry name" value="Tetratricopeptide repeat domain"/>
    <property type="match status" value="1"/>
</dbReference>
<gene>
    <name evidence="4" type="ORF">DT076_11170</name>
</gene>
<keyword evidence="5" id="KW-1185">Reference proteome</keyword>
<dbReference type="InterPro" id="IPR051677">
    <property type="entry name" value="AfsR-DnrI-RedD_regulator"/>
</dbReference>
<dbReference type="Pfam" id="PF03704">
    <property type="entry name" value="BTAD"/>
    <property type="match status" value="1"/>
</dbReference>
<dbReference type="InterPro" id="IPR011990">
    <property type="entry name" value="TPR-like_helical_dom_sf"/>
</dbReference>
<accession>A0A367YU79</accession>
<protein>
    <submittedName>
        <fullName evidence="4">SARP family transcriptional regulator</fullName>
    </submittedName>
</protein>
<sequence length="249" mass="27268">MRPAEPPPSKELRLLGSFQVRFHGSLRPLPHSAERVVAIVALIGPLDRSHAGQLLWPDAEPGRARASLRAAVSRLASTAEGLLHVSGDVLALADDVVVDLDTALAWIDATIYGTPPPTVTSPPRTIGRAVLPGWLEDWVDRPRERLHTLQVQALEISAERLLASGRHAEALPYALAAADLQPWSESANRLVIEIHARRGDPSNALRRFRRFRRALEQELGVQPGQDMLAAVRQLYPFGNTLAEPPRPPS</sequence>
<dbReference type="GO" id="GO:0003677">
    <property type="term" value="F:DNA binding"/>
    <property type="evidence" value="ECO:0007669"/>
    <property type="project" value="TreeGrafter"/>
</dbReference>
<dbReference type="RefSeq" id="WP_114126754.1">
    <property type="nucleotide sequence ID" value="NZ_QOUI01000006.1"/>
</dbReference>
<dbReference type="SMART" id="SM01043">
    <property type="entry name" value="BTAD"/>
    <property type="match status" value="1"/>
</dbReference>
<dbReference type="GO" id="GO:0006355">
    <property type="term" value="P:regulation of DNA-templated transcription"/>
    <property type="evidence" value="ECO:0007669"/>
    <property type="project" value="TreeGrafter"/>
</dbReference>
<comment type="caution">
    <text evidence="4">The sequence shown here is derived from an EMBL/GenBank/DDBJ whole genome shotgun (WGS) entry which is preliminary data.</text>
</comment>
<evidence type="ECO:0000259" key="3">
    <source>
        <dbReference type="SMART" id="SM01043"/>
    </source>
</evidence>
<dbReference type="AlphaFoldDB" id="A0A367YU79"/>
<evidence type="ECO:0000256" key="2">
    <source>
        <dbReference type="ARBA" id="ARBA00023163"/>
    </source>
</evidence>
<name>A0A367YU79_9ACTN</name>
<evidence type="ECO:0000256" key="1">
    <source>
        <dbReference type="ARBA" id="ARBA00023015"/>
    </source>
</evidence>
<keyword evidence="2" id="KW-0804">Transcription</keyword>
<dbReference type="Proteomes" id="UP000252770">
    <property type="component" value="Unassembled WGS sequence"/>
</dbReference>
<feature type="domain" description="Bacterial transcriptional activator" evidence="3">
    <location>
        <begin position="98"/>
        <end position="235"/>
    </location>
</feature>
<organism evidence="4 5">
    <name type="scientific">Desertihabitans brevis</name>
    <dbReference type="NCBI Taxonomy" id="2268447"/>
    <lineage>
        <taxon>Bacteria</taxon>
        <taxon>Bacillati</taxon>
        <taxon>Actinomycetota</taxon>
        <taxon>Actinomycetes</taxon>
        <taxon>Propionibacteriales</taxon>
        <taxon>Propionibacteriaceae</taxon>
        <taxon>Desertihabitans</taxon>
    </lineage>
</organism>
<evidence type="ECO:0000313" key="4">
    <source>
        <dbReference type="EMBL" id="RCK69436.1"/>
    </source>
</evidence>
<evidence type="ECO:0000313" key="5">
    <source>
        <dbReference type="Proteomes" id="UP000252770"/>
    </source>
</evidence>
<keyword evidence="1" id="KW-0805">Transcription regulation</keyword>
<dbReference type="SUPFAM" id="SSF48452">
    <property type="entry name" value="TPR-like"/>
    <property type="match status" value="1"/>
</dbReference>
<dbReference type="InterPro" id="IPR005158">
    <property type="entry name" value="BTAD"/>
</dbReference>